<dbReference type="InterPro" id="IPR010787">
    <property type="entry name" value="DUF1385"/>
</dbReference>
<organism evidence="1 2">
    <name type="scientific">Mucispirillum schaedleri ASF457</name>
    <dbReference type="NCBI Taxonomy" id="1379858"/>
    <lineage>
        <taxon>Bacteria</taxon>
        <taxon>Pseudomonadati</taxon>
        <taxon>Deferribacterota</taxon>
        <taxon>Deferribacteres</taxon>
        <taxon>Deferribacterales</taxon>
        <taxon>Mucispirillaceae</taxon>
        <taxon>Mucispirillum</taxon>
    </lineage>
</organism>
<dbReference type="Proteomes" id="UP000017429">
    <property type="component" value="Chromosome"/>
</dbReference>
<keyword evidence="2" id="KW-1185">Reference proteome</keyword>
<dbReference type="RefSeq" id="WP_023276893.1">
    <property type="nucleotide sequence ID" value="NZ_CP097562.1"/>
</dbReference>
<dbReference type="EMBL" id="CP097562">
    <property type="protein sequence ID" value="USF24869.1"/>
    <property type="molecule type" value="Genomic_DNA"/>
</dbReference>
<reference evidence="1" key="1">
    <citation type="journal article" date="2014" name="Genome Announc.">
        <title>Draft genome sequences of the altered schaedler flora, a defined bacterial community from gnotobiotic mice.</title>
        <authorList>
            <person name="Wannemuehler M.J."/>
            <person name="Overstreet A.M."/>
            <person name="Ward D.V."/>
            <person name="Phillips G.J."/>
        </authorList>
    </citation>
    <scope>NUCLEOTIDE SEQUENCE</scope>
    <source>
        <strain evidence="1">ASF457</strain>
    </source>
</reference>
<reference evidence="1" key="3">
    <citation type="submission" date="2022-06" db="EMBL/GenBank/DDBJ databases">
        <title>Resources to Facilitate Use of the Altered Schaedler Flora (ASF) Mouse Model to Study Microbiome Function.</title>
        <authorList>
            <person name="Proctor A."/>
            <person name="Parvinroo S."/>
            <person name="Richie T."/>
            <person name="Jia X."/>
            <person name="Lee S.T.M."/>
            <person name="Karp P.D."/>
            <person name="Paley S."/>
            <person name="Kostic A.D."/>
            <person name="Pierre J.F."/>
            <person name="Wannemuehler M.J."/>
            <person name="Phillips G.J."/>
        </authorList>
    </citation>
    <scope>NUCLEOTIDE SEQUENCE</scope>
    <source>
        <strain evidence="1">ASF457</strain>
    </source>
</reference>
<evidence type="ECO:0000313" key="1">
    <source>
        <dbReference type="EMBL" id="USF24869.1"/>
    </source>
</evidence>
<dbReference type="Pfam" id="PF07136">
    <property type="entry name" value="DUF1385"/>
    <property type="match status" value="1"/>
</dbReference>
<dbReference type="OrthoDB" id="9784805at2"/>
<reference evidence="1" key="2">
    <citation type="submission" date="2022-05" db="EMBL/GenBank/DDBJ databases">
        <authorList>
            <person name="Proctor A.L."/>
            <person name="Phillips G.J."/>
            <person name="Wannemuehler M.J."/>
        </authorList>
    </citation>
    <scope>NUCLEOTIDE SEQUENCE</scope>
    <source>
        <strain evidence="1">ASF457</strain>
    </source>
</reference>
<accession>V2PWU5</accession>
<gene>
    <name evidence="1" type="ORF">N508_001963</name>
</gene>
<sequence length="310" mass="35307">MSEKKKNIGGQAVIEGVMMRAPNKFVIAVRQPNGIIAVKRDDIKLDSNKILKKPILRGLIGLYDALVLGIKALNFSAEKAMPDEFEKEGQSSKLETFFSMGLGLLLGILLFLYLPLQLTELSKKLFPIVEHSFLVFNFVDGVIRIIFFVLYLLIISQMKDIKRVFSYHGAEHKCIFTYEQGQELTIENARKMSRFHPRCGTSFLLIVLIVSIFVFSLIPKDSHFLIKLSSRIIFMPLIAGISYEILKLSGRYADNFIVKILIAPGLWLQHITTREPDDSMLEVAIVSIKEALRKDDDETYQKPENVEYCN</sequence>
<name>V2PWU5_9BACT</name>
<dbReference type="KEGG" id="msch:N508_001963"/>
<dbReference type="PANTHER" id="PTHR42867">
    <property type="entry name" value="MEMBRANE PROTEIN-RELATED"/>
    <property type="match status" value="1"/>
</dbReference>
<evidence type="ECO:0000313" key="2">
    <source>
        <dbReference type="Proteomes" id="UP000017429"/>
    </source>
</evidence>
<dbReference type="eggNOG" id="COG3872">
    <property type="taxonomic scope" value="Bacteria"/>
</dbReference>
<dbReference type="AlphaFoldDB" id="V2PWU5"/>
<proteinExistence type="predicted"/>
<protein>
    <submittedName>
        <fullName evidence="1">Uncharacterized protein</fullName>
    </submittedName>
</protein>
<dbReference type="PANTHER" id="PTHR42867:SF1">
    <property type="entry name" value="MEMBRANE PROTEIN-RELATED"/>
    <property type="match status" value="1"/>
</dbReference>